<comment type="caution">
    <text evidence="10">The sequence shown here is derived from an EMBL/GenBank/DDBJ whole genome shotgun (WGS) entry which is preliminary data.</text>
</comment>
<keyword evidence="6 7" id="KW-0560">Oxidoreductase</keyword>
<dbReference type="PANTHER" id="PTHR11985:SF35">
    <property type="entry name" value="ANAEROBIC GLYCEROL-3-PHOSPHATE DEHYDROGENASE SUBUNIT A"/>
    <property type="match status" value="1"/>
</dbReference>
<evidence type="ECO:0000313" key="10">
    <source>
        <dbReference type="EMBL" id="TWT67358.1"/>
    </source>
</evidence>
<keyword evidence="5" id="KW-0274">FAD</keyword>
<evidence type="ECO:0000259" key="9">
    <source>
        <dbReference type="Pfam" id="PF16901"/>
    </source>
</evidence>
<comment type="catalytic activity">
    <reaction evidence="7">
        <text>a quinone + sn-glycerol 3-phosphate = dihydroxyacetone phosphate + a quinol</text>
        <dbReference type="Rhea" id="RHEA:18977"/>
        <dbReference type="ChEBI" id="CHEBI:24646"/>
        <dbReference type="ChEBI" id="CHEBI:57597"/>
        <dbReference type="ChEBI" id="CHEBI:57642"/>
        <dbReference type="ChEBI" id="CHEBI:132124"/>
        <dbReference type="EC" id="1.1.5.3"/>
    </reaction>
</comment>
<dbReference type="InterPro" id="IPR006076">
    <property type="entry name" value="FAD-dep_OxRdtase"/>
</dbReference>
<gene>
    <name evidence="10" type="primary">glpD</name>
    <name evidence="10" type="ORF">CA85_22080</name>
</gene>
<keyword evidence="3 7" id="KW-0285">Flavoprotein</keyword>
<evidence type="ECO:0000256" key="2">
    <source>
        <dbReference type="ARBA" id="ARBA00007330"/>
    </source>
</evidence>
<dbReference type="Gene3D" id="1.10.8.870">
    <property type="entry name" value="Alpha-glycerophosphate oxidase, cap domain"/>
    <property type="match status" value="1"/>
</dbReference>
<dbReference type="PROSITE" id="PS00977">
    <property type="entry name" value="FAD_G3PDH_1"/>
    <property type="match status" value="1"/>
</dbReference>
<evidence type="ECO:0000256" key="5">
    <source>
        <dbReference type="ARBA" id="ARBA00022827"/>
    </source>
</evidence>
<protein>
    <recommendedName>
        <fullName evidence="7">Glycerol-3-phosphate dehydrogenase</fullName>
        <ecNumber evidence="7">1.1.5.3</ecNumber>
    </recommendedName>
</protein>
<dbReference type="GO" id="GO:0004368">
    <property type="term" value="F:glycerol-3-phosphate dehydrogenase (quinone) activity"/>
    <property type="evidence" value="ECO:0007669"/>
    <property type="project" value="UniProtKB-EC"/>
</dbReference>
<dbReference type="PANTHER" id="PTHR11985">
    <property type="entry name" value="GLYCEROL-3-PHOSPHATE DEHYDROGENASE"/>
    <property type="match status" value="1"/>
</dbReference>
<dbReference type="PRINTS" id="PR01001">
    <property type="entry name" value="FADG3PDH"/>
</dbReference>
<dbReference type="InterPro" id="IPR036188">
    <property type="entry name" value="FAD/NAD-bd_sf"/>
</dbReference>
<accession>A0A5C5XXD2</accession>
<dbReference type="InterPro" id="IPR038299">
    <property type="entry name" value="DAO_C_sf"/>
</dbReference>
<feature type="domain" description="FAD dependent oxidoreductase" evidence="8">
    <location>
        <begin position="32"/>
        <end position="393"/>
    </location>
</feature>
<dbReference type="Gene3D" id="3.30.9.10">
    <property type="entry name" value="D-Amino Acid Oxidase, subunit A, domain 2"/>
    <property type="match status" value="1"/>
</dbReference>
<sequence>MAGSCETKHGMADIMNRESYLNQVRGQRDPFDLVVIGGGATGVGVALDGAVRGLSVLLIEQSDFGKGTSSRSTKLIHGGVRYLQQGNVSLVRESLRERARLQANAPHLVHPLPFLVPCESLWQRFMMRVGFVLYDLLAGKSHFPRAYGASPERAKQAASTIQSRRVHWGGVVYHDGQFDDARLLIHMAMTAAEHGACVLNAAKAVDLLHGEDGQVCGVTVEDQLTQARHDVQARCVINATGPFCDELRRNDDATAEPIIAPSQGVHVVLPREFLPDETAIIVPKTSDGRVLFLIPWHGHVVVGTTDTPIEQATLEPTAQQEEIDFLLRTAGDYLTRTPTREDCLSVFVGIRPLVRPPSRGSGTRGDTKSISRDHTILTSKSGMITITGGKWTTVRQMAEDCIDRAVEQTDLKTNGKSTKELRLHAATQTPSDSVYGTDADLIDQLIAVTPELGEPLHRELSIRPADVVWAVRHEMALTVEDVLARRTRAMFLHIEAAKSIAPEVARLMADELGRDQAWQDQQISQFQATAKHFEIVPNLEP</sequence>
<dbReference type="GO" id="GO:0006071">
    <property type="term" value="P:glycerol metabolic process"/>
    <property type="evidence" value="ECO:0007669"/>
    <property type="project" value="UniProtKB-KW"/>
</dbReference>
<dbReference type="Pfam" id="PF01266">
    <property type="entry name" value="DAO"/>
    <property type="match status" value="1"/>
</dbReference>
<dbReference type="InterPro" id="IPR000447">
    <property type="entry name" value="G3P_DH_FAD-dep"/>
</dbReference>
<comment type="similarity">
    <text evidence="2 7">Belongs to the FAD-dependent glycerol-3-phosphate dehydrogenase family.</text>
</comment>
<reference evidence="10 11" key="1">
    <citation type="submission" date="2019-02" db="EMBL/GenBank/DDBJ databases">
        <title>Deep-cultivation of Planctomycetes and their phenomic and genomic characterization uncovers novel biology.</title>
        <authorList>
            <person name="Wiegand S."/>
            <person name="Jogler M."/>
            <person name="Boedeker C."/>
            <person name="Pinto D."/>
            <person name="Vollmers J."/>
            <person name="Rivas-Marin E."/>
            <person name="Kohn T."/>
            <person name="Peeters S.H."/>
            <person name="Heuer A."/>
            <person name="Rast P."/>
            <person name="Oberbeckmann S."/>
            <person name="Bunk B."/>
            <person name="Jeske O."/>
            <person name="Meyerdierks A."/>
            <person name="Storesund J.E."/>
            <person name="Kallscheuer N."/>
            <person name="Luecker S."/>
            <person name="Lage O.M."/>
            <person name="Pohl T."/>
            <person name="Merkel B.J."/>
            <person name="Hornburger P."/>
            <person name="Mueller R.-W."/>
            <person name="Bruemmer F."/>
            <person name="Labrenz M."/>
            <person name="Spormann A.M."/>
            <person name="Op Den Camp H."/>
            <person name="Overmann J."/>
            <person name="Amann R."/>
            <person name="Jetten M.S.M."/>
            <person name="Mascher T."/>
            <person name="Medema M.H."/>
            <person name="Devos D.P."/>
            <person name="Kaster A.-K."/>
            <person name="Ovreas L."/>
            <person name="Rohde M."/>
            <person name="Galperin M.Y."/>
            <person name="Jogler C."/>
        </authorList>
    </citation>
    <scope>NUCLEOTIDE SEQUENCE [LARGE SCALE GENOMIC DNA]</scope>
    <source>
        <strain evidence="10 11">CA85</strain>
    </source>
</reference>
<dbReference type="Pfam" id="PF16901">
    <property type="entry name" value="DAO_C"/>
    <property type="match status" value="1"/>
</dbReference>
<dbReference type="InterPro" id="IPR031656">
    <property type="entry name" value="DAO_C"/>
</dbReference>
<evidence type="ECO:0000313" key="11">
    <source>
        <dbReference type="Proteomes" id="UP000318053"/>
    </source>
</evidence>
<name>A0A5C5XXD2_9BACT</name>
<proteinExistence type="inferred from homology"/>
<evidence type="ECO:0000256" key="4">
    <source>
        <dbReference type="ARBA" id="ARBA00022798"/>
    </source>
</evidence>
<comment type="cofactor">
    <cofactor evidence="1 7">
        <name>FAD</name>
        <dbReference type="ChEBI" id="CHEBI:57692"/>
    </cofactor>
</comment>
<keyword evidence="4" id="KW-0319">Glycerol metabolism</keyword>
<dbReference type="SUPFAM" id="SSF51905">
    <property type="entry name" value="FAD/NAD(P)-binding domain"/>
    <property type="match status" value="1"/>
</dbReference>
<dbReference type="Gene3D" id="3.50.50.60">
    <property type="entry name" value="FAD/NAD(P)-binding domain"/>
    <property type="match status" value="1"/>
</dbReference>
<dbReference type="GO" id="GO:0009331">
    <property type="term" value="C:glycerol-3-phosphate dehydrogenase (FAD) complex"/>
    <property type="evidence" value="ECO:0007669"/>
    <property type="project" value="UniProtKB-UniRule"/>
</dbReference>
<evidence type="ECO:0000256" key="7">
    <source>
        <dbReference type="RuleBase" id="RU361217"/>
    </source>
</evidence>
<dbReference type="Proteomes" id="UP000318053">
    <property type="component" value="Unassembled WGS sequence"/>
</dbReference>
<evidence type="ECO:0000256" key="1">
    <source>
        <dbReference type="ARBA" id="ARBA00001974"/>
    </source>
</evidence>
<keyword evidence="11" id="KW-1185">Reference proteome</keyword>
<feature type="domain" description="Alpha-glycerophosphate oxidase C-terminal" evidence="9">
    <location>
        <begin position="422"/>
        <end position="517"/>
    </location>
</feature>
<dbReference type="EMBL" id="SJPK01000004">
    <property type="protein sequence ID" value="TWT67358.1"/>
    <property type="molecule type" value="Genomic_DNA"/>
</dbReference>
<dbReference type="AlphaFoldDB" id="A0A5C5XXD2"/>
<evidence type="ECO:0000259" key="8">
    <source>
        <dbReference type="Pfam" id="PF01266"/>
    </source>
</evidence>
<evidence type="ECO:0000256" key="3">
    <source>
        <dbReference type="ARBA" id="ARBA00022630"/>
    </source>
</evidence>
<organism evidence="10 11">
    <name type="scientific">Allorhodopirellula solitaria</name>
    <dbReference type="NCBI Taxonomy" id="2527987"/>
    <lineage>
        <taxon>Bacteria</taxon>
        <taxon>Pseudomonadati</taxon>
        <taxon>Planctomycetota</taxon>
        <taxon>Planctomycetia</taxon>
        <taxon>Pirellulales</taxon>
        <taxon>Pirellulaceae</taxon>
        <taxon>Allorhodopirellula</taxon>
    </lineage>
</organism>
<dbReference type="GO" id="GO:0046168">
    <property type="term" value="P:glycerol-3-phosphate catabolic process"/>
    <property type="evidence" value="ECO:0007669"/>
    <property type="project" value="TreeGrafter"/>
</dbReference>
<dbReference type="EC" id="1.1.5.3" evidence="7"/>
<evidence type="ECO:0000256" key="6">
    <source>
        <dbReference type="ARBA" id="ARBA00023002"/>
    </source>
</evidence>